<feature type="domain" description="EamA" evidence="7">
    <location>
        <begin position="14"/>
        <end position="145"/>
    </location>
</feature>
<name>A0A8J7V180_9PROT</name>
<keyword evidence="5 6" id="KW-0472">Membrane</keyword>
<evidence type="ECO:0000256" key="4">
    <source>
        <dbReference type="ARBA" id="ARBA00022989"/>
    </source>
</evidence>
<reference evidence="8" key="1">
    <citation type="submission" date="2021-04" db="EMBL/GenBank/DDBJ databases">
        <authorList>
            <person name="Zhang D.-C."/>
        </authorList>
    </citation>
    <scope>NUCLEOTIDE SEQUENCE</scope>
    <source>
        <strain evidence="8">CGMCC 1.15697</strain>
    </source>
</reference>
<dbReference type="SUPFAM" id="SSF103481">
    <property type="entry name" value="Multidrug resistance efflux transporter EmrE"/>
    <property type="match status" value="2"/>
</dbReference>
<feature type="transmembrane region" description="Helical" evidence="6">
    <location>
        <begin position="234"/>
        <end position="255"/>
    </location>
</feature>
<evidence type="ECO:0000256" key="6">
    <source>
        <dbReference type="SAM" id="Phobius"/>
    </source>
</evidence>
<feature type="transmembrane region" description="Helical" evidence="6">
    <location>
        <begin position="155"/>
        <end position="173"/>
    </location>
</feature>
<feature type="transmembrane region" description="Helical" evidence="6">
    <location>
        <begin position="185"/>
        <end position="207"/>
    </location>
</feature>
<keyword evidence="9" id="KW-1185">Reference proteome</keyword>
<dbReference type="EMBL" id="JAGMWN010000001">
    <property type="protein sequence ID" value="MBP5855552.1"/>
    <property type="molecule type" value="Genomic_DNA"/>
</dbReference>
<dbReference type="Pfam" id="PF00892">
    <property type="entry name" value="EamA"/>
    <property type="match status" value="1"/>
</dbReference>
<evidence type="ECO:0000256" key="2">
    <source>
        <dbReference type="ARBA" id="ARBA00009853"/>
    </source>
</evidence>
<feature type="transmembrane region" description="Helical" evidence="6">
    <location>
        <begin position="129"/>
        <end position="149"/>
    </location>
</feature>
<comment type="caution">
    <text evidence="8">The sequence shown here is derived from an EMBL/GenBank/DDBJ whole genome shotgun (WGS) entry which is preliminary data.</text>
</comment>
<evidence type="ECO:0000313" key="8">
    <source>
        <dbReference type="EMBL" id="MBP5855552.1"/>
    </source>
</evidence>
<dbReference type="RefSeq" id="WP_210680135.1">
    <property type="nucleotide sequence ID" value="NZ_JAGMWN010000001.1"/>
</dbReference>
<dbReference type="AlphaFoldDB" id="A0A8J7V180"/>
<feature type="transmembrane region" description="Helical" evidence="6">
    <location>
        <begin position="288"/>
        <end position="307"/>
    </location>
</feature>
<dbReference type="InterPro" id="IPR000620">
    <property type="entry name" value="EamA_dom"/>
</dbReference>
<dbReference type="PANTHER" id="PTHR22911">
    <property type="entry name" value="ACYL-MALONYL CONDENSING ENZYME-RELATED"/>
    <property type="match status" value="1"/>
</dbReference>
<feature type="transmembrane region" description="Helical" evidence="6">
    <location>
        <begin position="262"/>
        <end position="282"/>
    </location>
</feature>
<dbReference type="PANTHER" id="PTHR22911:SF6">
    <property type="entry name" value="SOLUTE CARRIER FAMILY 35 MEMBER G1"/>
    <property type="match status" value="1"/>
</dbReference>
<feature type="transmembrane region" description="Helical" evidence="6">
    <location>
        <begin position="100"/>
        <end position="122"/>
    </location>
</feature>
<feature type="transmembrane region" description="Helical" evidence="6">
    <location>
        <begin position="40"/>
        <end position="63"/>
    </location>
</feature>
<proteinExistence type="inferred from homology"/>
<feature type="transmembrane region" description="Helical" evidence="6">
    <location>
        <begin position="75"/>
        <end position="94"/>
    </location>
</feature>
<dbReference type="Proteomes" id="UP000672602">
    <property type="component" value="Unassembled WGS sequence"/>
</dbReference>
<comment type="subcellular location">
    <subcellularLocation>
        <location evidence="1">Membrane</location>
        <topology evidence="1">Multi-pass membrane protein</topology>
    </subcellularLocation>
</comment>
<evidence type="ECO:0000313" key="9">
    <source>
        <dbReference type="Proteomes" id="UP000672602"/>
    </source>
</evidence>
<protein>
    <submittedName>
        <fullName evidence="8">DMT family transporter</fullName>
    </submittedName>
</protein>
<dbReference type="InterPro" id="IPR037185">
    <property type="entry name" value="EmrE-like"/>
</dbReference>
<evidence type="ECO:0000256" key="5">
    <source>
        <dbReference type="ARBA" id="ARBA00023136"/>
    </source>
</evidence>
<sequence length="321" mass="32989">MMPTPARTDRPGMAVAAIVAVAAALSLGDAVIKGLSVTLGLWQLVLLRAMIMLAILGIIASLGPGIGALWPARPLWAGLRGAVLVAMWMAYYAALPHLSLAAAAAGYYTLPFFILAFSALFARERLTRRAILAALVGFLGVLLVLRPGAAGFTSAALLPILAAVLYALAMNLTRTRCRDDNPLSLSLTLALAFVVAGTLACGLGALLPDGLLPDGITGDGALSTTWRPVGLEEIAILFFLAVILVIASVGTAFAYQNAPGGVVGACDYSYVGFAVIWGLAFHGEHPDILTLLGLALIAGAGIASLGGPRRGKAPSKPSRVL</sequence>
<evidence type="ECO:0000256" key="1">
    <source>
        <dbReference type="ARBA" id="ARBA00004141"/>
    </source>
</evidence>
<accession>A0A8J7V180</accession>
<keyword evidence="3 6" id="KW-0812">Transmembrane</keyword>
<keyword evidence="4 6" id="KW-1133">Transmembrane helix</keyword>
<dbReference type="GO" id="GO:0016020">
    <property type="term" value="C:membrane"/>
    <property type="evidence" value="ECO:0007669"/>
    <property type="project" value="UniProtKB-SubCell"/>
</dbReference>
<evidence type="ECO:0000259" key="7">
    <source>
        <dbReference type="Pfam" id="PF00892"/>
    </source>
</evidence>
<evidence type="ECO:0000256" key="3">
    <source>
        <dbReference type="ARBA" id="ARBA00022692"/>
    </source>
</evidence>
<gene>
    <name evidence="8" type="ORF">KAJ83_00915</name>
</gene>
<comment type="similarity">
    <text evidence="2">Belongs to the drug/metabolite transporter (DMT) superfamily. 10 TMS drug/metabolite exporter (DME) (TC 2.A.7.3) family.</text>
</comment>
<organism evidence="8 9">
    <name type="scientific">Marivibrio halodurans</name>
    <dbReference type="NCBI Taxonomy" id="2039722"/>
    <lineage>
        <taxon>Bacteria</taxon>
        <taxon>Pseudomonadati</taxon>
        <taxon>Pseudomonadota</taxon>
        <taxon>Alphaproteobacteria</taxon>
        <taxon>Rhodospirillales</taxon>
        <taxon>Rhodospirillaceae</taxon>
        <taxon>Marivibrio</taxon>
    </lineage>
</organism>